<dbReference type="EMBL" id="CABFNQ020000441">
    <property type="protein sequence ID" value="CAH0014906.1"/>
    <property type="molecule type" value="Genomic_DNA"/>
</dbReference>
<accession>A0A9N9V2F2</accession>
<evidence type="ECO:0000313" key="4">
    <source>
        <dbReference type="EMBL" id="CAH0014906.1"/>
    </source>
</evidence>
<dbReference type="GO" id="GO:0016491">
    <property type="term" value="F:oxidoreductase activity"/>
    <property type="evidence" value="ECO:0007669"/>
    <property type="project" value="UniProtKB-KW"/>
</dbReference>
<dbReference type="PANTHER" id="PTHR24320:SF282">
    <property type="entry name" value="WW DOMAIN-CONTAINING OXIDOREDUCTASE"/>
    <property type="match status" value="1"/>
</dbReference>
<name>A0A9N9V2F2_9HYPO</name>
<dbReference type="InterPro" id="IPR036291">
    <property type="entry name" value="NAD(P)-bd_dom_sf"/>
</dbReference>
<evidence type="ECO:0000256" key="2">
    <source>
        <dbReference type="ARBA" id="ARBA00022857"/>
    </source>
</evidence>
<reference evidence="4" key="1">
    <citation type="submission" date="2021-10" db="EMBL/GenBank/DDBJ databases">
        <authorList>
            <person name="Piombo E."/>
        </authorList>
    </citation>
    <scope>NUCLEOTIDE SEQUENCE</scope>
</reference>
<keyword evidence="2" id="KW-0521">NADP</keyword>
<dbReference type="InterPro" id="IPR002347">
    <property type="entry name" value="SDR_fam"/>
</dbReference>
<dbReference type="OrthoDB" id="191139at2759"/>
<organism evidence="4 5">
    <name type="scientific">Clonostachys rhizophaga</name>
    <dbReference type="NCBI Taxonomy" id="160324"/>
    <lineage>
        <taxon>Eukaryota</taxon>
        <taxon>Fungi</taxon>
        <taxon>Dikarya</taxon>
        <taxon>Ascomycota</taxon>
        <taxon>Pezizomycotina</taxon>
        <taxon>Sordariomycetes</taxon>
        <taxon>Hypocreomycetidae</taxon>
        <taxon>Hypocreales</taxon>
        <taxon>Bionectriaceae</taxon>
        <taxon>Clonostachys</taxon>
    </lineage>
</organism>
<keyword evidence="3" id="KW-0560">Oxidoreductase</keyword>
<evidence type="ECO:0000256" key="1">
    <source>
        <dbReference type="ARBA" id="ARBA00006484"/>
    </source>
</evidence>
<sequence length="336" mass="37151">MSCNKPAPLPEFTPSDIPDLTGYVAIVTGGNSGIGFETTKQLAMRNARVYIASRSQQRVDEAISQMNTAVGRALDLHFLQMDLQDLQSVKLAATLFAHQESHLDILINNAGVMTVPFKLTKDGYETQIQVNFLALFVFTTTLLPLLLSTASQYSTPNRVRVINVCSDLAFMGPKTIQFDDLNMTNTKGMMELMQRYGHSKQAAIRHAKELNDRYSHQGENKDTLVASRPFSLTVQTGVTAYSCHPGIVKSNLQSHDPTIVGKTMRTVMKYTASMTPLEGAINSLFLATSPLAPERGQGKFFIPVTKVNPKAEDWLNDRETNARLWEHCSGILAQIP</sequence>
<proteinExistence type="inferred from homology"/>
<dbReference type="SUPFAM" id="SSF51735">
    <property type="entry name" value="NAD(P)-binding Rossmann-fold domains"/>
    <property type="match status" value="1"/>
</dbReference>
<dbReference type="Gene3D" id="3.40.50.720">
    <property type="entry name" value="NAD(P)-binding Rossmann-like Domain"/>
    <property type="match status" value="1"/>
</dbReference>
<dbReference type="Pfam" id="PF00106">
    <property type="entry name" value="adh_short"/>
    <property type="match status" value="1"/>
</dbReference>
<dbReference type="PANTHER" id="PTHR24320">
    <property type="entry name" value="RETINOL DEHYDROGENASE"/>
    <property type="match status" value="1"/>
</dbReference>
<keyword evidence="5" id="KW-1185">Reference proteome</keyword>
<protein>
    <submittedName>
        <fullName evidence="4">Uncharacterized protein</fullName>
    </submittedName>
</protein>
<evidence type="ECO:0000313" key="5">
    <source>
        <dbReference type="Proteomes" id="UP000696573"/>
    </source>
</evidence>
<dbReference type="AlphaFoldDB" id="A0A9N9V2F2"/>
<comment type="caution">
    <text evidence="4">The sequence shown here is derived from an EMBL/GenBank/DDBJ whole genome shotgun (WGS) entry which is preliminary data.</text>
</comment>
<comment type="similarity">
    <text evidence="1">Belongs to the short-chain dehydrogenases/reductases (SDR) family.</text>
</comment>
<gene>
    <name evidence="4" type="ORF">CRHIZ90672A_00016039</name>
</gene>
<dbReference type="Proteomes" id="UP000696573">
    <property type="component" value="Unassembled WGS sequence"/>
</dbReference>
<dbReference type="PRINTS" id="PR00081">
    <property type="entry name" value="GDHRDH"/>
</dbReference>
<evidence type="ECO:0000256" key="3">
    <source>
        <dbReference type="ARBA" id="ARBA00023002"/>
    </source>
</evidence>